<organism evidence="1 2">
    <name type="scientific">Evansella vedderi</name>
    <dbReference type="NCBI Taxonomy" id="38282"/>
    <lineage>
        <taxon>Bacteria</taxon>
        <taxon>Bacillati</taxon>
        <taxon>Bacillota</taxon>
        <taxon>Bacilli</taxon>
        <taxon>Bacillales</taxon>
        <taxon>Bacillaceae</taxon>
        <taxon>Evansella</taxon>
    </lineage>
</organism>
<gene>
    <name evidence="1" type="ORF">J2S74_002873</name>
</gene>
<dbReference type="SUPFAM" id="SSF52540">
    <property type="entry name" value="P-loop containing nucleoside triphosphate hydrolases"/>
    <property type="match status" value="1"/>
</dbReference>
<dbReference type="Gene3D" id="3.40.50.300">
    <property type="entry name" value="P-loop containing nucleotide triphosphate hydrolases"/>
    <property type="match status" value="1"/>
</dbReference>
<dbReference type="EMBL" id="JAUSUG010000011">
    <property type="protein sequence ID" value="MDQ0255491.1"/>
    <property type="molecule type" value="Genomic_DNA"/>
</dbReference>
<name>A0ABT9ZXN2_9BACI</name>
<protein>
    <submittedName>
        <fullName evidence="1">Flp pilus assembly CpaE family ATPase</fullName>
    </submittedName>
</protein>
<dbReference type="RefSeq" id="WP_307326421.1">
    <property type="nucleotide sequence ID" value="NZ_JAUSUG010000011.1"/>
</dbReference>
<keyword evidence="2" id="KW-1185">Reference proteome</keyword>
<evidence type="ECO:0000313" key="1">
    <source>
        <dbReference type="EMBL" id="MDQ0255491.1"/>
    </source>
</evidence>
<reference evidence="1 2" key="1">
    <citation type="submission" date="2023-07" db="EMBL/GenBank/DDBJ databases">
        <title>Genomic Encyclopedia of Type Strains, Phase IV (KMG-IV): sequencing the most valuable type-strain genomes for metagenomic binning, comparative biology and taxonomic classification.</title>
        <authorList>
            <person name="Goeker M."/>
        </authorList>
    </citation>
    <scope>NUCLEOTIDE SEQUENCE [LARGE SCALE GENOMIC DNA]</scope>
    <source>
        <strain evidence="1 2">DSM 9768</strain>
    </source>
</reference>
<sequence length="507" mass="58752">MVVEKQPKKIIIAIPNSKFAEGLKKHFERKNFKVIEIVVVLEHLMETLEMLEEEGESVDGLLISSDIAKKMNNKRLELFSDTLLTLREKYSHMSIVVLSNEGKGHPVLAEIVSMGIYNIFVKSERSTLDVQGVISAFDTPVPFSEVSHYREFDRSIQWRTIETQRANRLDFPKKIENKRIEEDGDNNSDKQTIYEKKIINKQVVKKEFKFNITNQGEKVVGVPIEAKIILIGSFMPRSGTSFVAHNLTKYISDLGVGVSYIENPFQKAYTYDLFIGHEKAPAYISKFYYYTEGSSDKHSDKTTKWKEGNINWVVKNPTLEPDYTESDIDDDDMFKLLLSLRSTPIIIFDVGEDWGKEIYQSLYDIADEVFLIVQPDIPNIQYYLDSQKPHHEFLRKIDKSEKVTWIGNQVTKRMLKTDVMKELSEYMIDVPSFNSEYTYQSQFEGISVFDNNDCKKVIEDSYYPIIQKILPHEFLKKRKKGFFEKLFNKKSISVTSSNAQNEGEIKS</sequence>
<evidence type="ECO:0000313" key="2">
    <source>
        <dbReference type="Proteomes" id="UP001230005"/>
    </source>
</evidence>
<comment type="caution">
    <text evidence="1">The sequence shown here is derived from an EMBL/GenBank/DDBJ whole genome shotgun (WGS) entry which is preliminary data.</text>
</comment>
<accession>A0ABT9ZXN2</accession>
<dbReference type="InterPro" id="IPR027417">
    <property type="entry name" value="P-loop_NTPase"/>
</dbReference>
<proteinExistence type="predicted"/>
<dbReference type="Proteomes" id="UP001230005">
    <property type="component" value="Unassembled WGS sequence"/>
</dbReference>